<dbReference type="Proteomes" id="UP000309390">
    <property type="component" value="Unassembled WGS sequence"/>
</dbReference>
<dbReference type="Proteomes" id="UP000547874">
    <property type="component" value="Unassembled WGS sequence"/>
</dbReference>
<feature type="transmembrane region" description="Helical" evidence="9">
    <location>
        <begin position="374"/>
        <end position="396"/>
    </location>
</feature>
<evidence type="ECO:0000313" key="67">
    <source>
        <dbReference type="Proteomes" id="UP000507485"/>
    </source>
</evidence>
<dbReference type="KEGG" id="saud:CH52_02135"/>
<evidence type="ECO:0000313" key="13">
    <source>
        <dbReference type="EMBL" id="CAA4113279.1"/>
    </source>
</evidence>
<comment type="subcellular location">
    <subcellularLocation>
        <location evidence="1">Cell membrane</location>
        <topology evidence="1">Multi-pass membrane protein</topology>
    </subcellularLocation>
    <subcellularLocation>
        <location evidence="8">Membrane</location>
        <topology evidence="8">Multi-pass membrane protein</topology>
    </subcellularLocation>
</comment>
<evidence type="ECO:0000313" key="31">
    <source>
        <dbReference type="EMBL" id="NGW66704.1"/>
    </source>
</evidence>
<evidence type="ECO:0000313" key="56">
    <source>
        <dbReference type="Proteomes" id="UP000451682"/>
    </source>
</evidence>
<evidence type="ECO:0000256" key="3">
    <source>
        <dbReference type="ARBA" id="ARBA00022448"/>
    </source>
</evidence>
<reference evidence="30 62" key="15">
    <citation type="submission" date="2020-02" db="EMBL/GenBank/DDBJ databases">
        <title>Novel Insights Into The Classification of Staphylococcal Beta-Lactamases In Relation To The Cefazolin Inoculum Effect.</title>
        <authorList>
            <person name="Carvajal L.P."/>
            <person name="Rincon S."/>
            <person name="Echeverri A."/>
            <person name="Porras J."/>
            <person name="Rios R."/>
            <person name="Ordonez K."/>
            <person name="Seas C."/>
            <person name="Gomez-Villegas S."/>
            <person name="Diaz L."/>
            <person name="Arias C.A."/>
            <person name="Reyes J."/>
        </authorList>
    </citation>
    <scope>NUCLEOTIDE SEQUENCE [LARGE SCALE GENOMIC DNA]</scope>
    <source>
        <strain evidence="30 62">UP127</strain>
    </source>
</reference>
<evidence type="ECO:0000313" key="57">
    <source>
        <dbReference type="Proteomes" id="UP000459586"/>
    </source>
</evidence>
<dbReference type="InterPro" id="IPR000109">
    <property type="entry name" value="POT_fam"/>
</dbReference>
<dbReference type="EMBL" id="RQTF01000181">
    <property type="protein sequence ID" value="RZI06594.1"/>
    <property type="molecule type" value="Genomic_DNA"/>
</dbReference>
<dbReference type="Proteomes" id="UP000255091">
    <property type="component" value="Unassembled WGS sequence"/>
</dbReference>
<feature type="transmembrane region" description="Helical" evidence="9">
    <location>
        <begin position="471"/>
        <end position="494"/>
    </location>
</feature>
<dbReference type="EMBL" id="CACTQT010000004">
    <property type="protein sequence ID" value="CAA4366298.1"/>
    <property type="molecule type" value="Genomic_DNA"/>
</dbReference>
<evidence type="ECO:0000313" key="18">
    <source>
        <dbReference type="EMBL" id="CAC5775665.1"/>
    </source>
</evidence>
<dbReference type="Proteomes" id="UP000070985">
    <property type="component" value="Unassembled WGS sequence"/>
</dbReference>
<reference evidence="25 43" key="1">
    <citation type="submission" date="2015-01" db="EMBL/GenBank/DDBJ databases">
        <title>Characterization of Swiss Staphylococcus aureus strains involved in food poisoning.</title>
        <authorList>
            <person name="Crovadore J."/>
            <person name="Chablais R."/>
            <person name="Tonacini J."/>
            <person name="Schnyder B."/>
            <person name="Lefort F."/>
        </authorList>
    </citation>
    <scope>NUCLEOTIDE SEQUENCE [LARGE SCALE GENOMIC DNA]</scope>
    <source>
        <strain evidence="25 43">SA-120</strain>
    </source>
</reference>
<dbReference type="AlphaFoldDB" id="A0A0B4N8P6"/>
<reference evidence="27" key="17">
    <citation type="journal article" date="2021" name="Front Med (Lausanne)">
        <title>The Prevalence and Determinants of Fusidic Acid Resistance Among Methicillin-Resistant Staphylococcus aureus Clinical Isolates in China.</title>
        <authorList>
            <person name="Zhao H."/>
            <person name="Wang X."/>
            <person name="Wang B."/>
            <person name="Xu Y."/>
            <person name="Rao L."/>
            <person name="Wan B."/>
            <person name="Guo Y."/>
            <person name="Wu X."/>
            <person name="Yu J."/>
            <person name="Chen L."/>
            <person name="Li M."/>
            <person name="Yu F."/>
        </authorList>
    </citation>
    <scope>NUCLEOTIDE SEQUENCE</scope>
    <source>
        <strain evidence="27">NC-4</strain>
    </source>
</reference>
<reference evidence="46 47" key="6">
    <citation type="submission" date="2018-06" db="EMBL/GenBank/DDBJ databases">
        <authorList>
            <consortium name="Pathogen Informatics"/>
            <person name="Doyle S."/>
        </authorList>
    </citation>
    <scope>NUCLEOTIDE SEQUENCE [LARGE SCALE GENOMIC DNA]</scope>
    <source>
        <strain evidence="38 46">EOE047</strain>
        <strain evidence="41 47">NCTC10702</strain>
        <strain evidence="40 49">NCTC6133</strain>
        <strain evidence="39 48">NCTC7972</strain>
    </source>
</reference>
<dbReference type="SMR" id="A0A0B4N8P6"/>
<evidence type="ECO:0000313" key="22">
    <source>
        <dbReference type="EMBL" id="CAD7353367.1"/>
    </source>
</evidence>
<dbReference type="GO" id="GO:0042937">
    <property type="term" value="F:tripeptide transmembrane transporter activity"/>
    <property type="evidence" value="ECO:0007669"/>
    <property type="project" value="UniProtKB-ARBA"/>
</dbReference>
<dbReference type="Proteomes" id="UP000032274">
    <property type="component" value="Unassembled WGS sequence"/>
</dbReference>
<evidence type="ECO:0000313" key="64">
    <source>
        <dbReference type="Proteomes" id="UP000505390"/>
    </source>
</evidence>
<reference evidence="31 61" key="14">
    <citation type="submission" date="2020-02" db="EMBL/GenBank/DDBJ databases">
        <title>Detection of Heterogeneous Vancomycin Intermediate Resistance in Methicillin Resistant Staphylococcus aureus Isolates from Latin-America.</title>
        <authorList>
            <person name="Castro-Cardozo B."/>
            <person name="Berrio M."/>
            <person name="Vargas M.L."/>
            <person name="Carvajal L.P."/>
            <person name="Millan L.V."/>
            <person name="Rios R."/>
            <person name="Hernandez A."/>
            <person name="Rincon S.L."/>
            <person name="Cubides P."/>
            <person name="Forero E."/>
            <person name="Dinh A."/>
            <person name="Seas C."/>
            <person name="Munita J.M."/>
            <person name="Arias C.A."/>
            <person name="Reyes J."/>
            <person name="Diaz L."/>
        </authorList>
    </citation>
    <scope>NUCLEOTIDE SEQUENCE [LARGE SCALE GENOMIC DNA]</scope>
    <source>
        <strain evidence="31 61">UG255</strain>
    </source>
</reference>
<dbReference type="NCBIfam" id="TIGR00924">
    <property type="entry name" value="yjdL_sub1_fam"/>
    <property type="match status" value="1"/>
</dbReference>
<evidence type="ECO:0000313" key="32">
    <source>
        <dbReference type="EMBL" id="NUY11938.1"/>
    </source>
</evidence>
<dbReference type="InterPro" id="IPR005279">
    <property type="entry name" value="Dipep/tripep_permease"/>
</dbReference>
<reference evidence="11 44" key="3">
    <citation type="submission" date="2017-09" db="EMBL/GenBank/DDBJ databases">
        <title>A single nucleotide polymorphism in the Staphylococcus aureus virulence regulator SaeR abolishes pathogenesis.</title>
        <authorList>
            <person name="Copin R.J."/>
            <person name="Sause W."/>
            <person name="Shopsin B."/>
            <person name="Torres V.J."/>
        </authorList>
    </citation>
    <scope>NUCLEOTIDE SEQUENCE [LARGE SCALE GENOMIC DNA]</scope>
    <source>
        <strain evidence="44">Newman</strain>
        <strain evidence="11">Newman_D2C</strain>
    </source>
</reference>
<dbReference type="Proteomes" id="UP000442782">
    <property type="component" value="Unassembled WGS sequence"/>
</dbReference>
<dbReference type="Proteomes" id="UP000473113">
    <property type="component" value="Unassembled WGS sequence"/>
</dbReference>
<dbReference type="EMBL" id="UAUZ02000002">
    <property type="protein sequence ID" value="CAD7353367.1"/>
    <property type="molecule type" value="Genomic_DNA"/>
</dbReference>
<dbReference type="Proteomes" id="UP000443708">
    <property type="component" value="Unassembled WGS sequence"/>
</dbReference>
<evidence type="ECO:0000313" key="39">
    <source>
        <dbReference type="EMBL" id="SUK17405.1"/>
    </source>
</evidence>
<dbReference type="Proteomes" id="UP000466646">
    <property type="component" value="Unassembled WGS sequence"/>
</dbReference>
<dbReference type="EMBL" id="CACUNS010000003">
    <property type="protein sequence ID" value="CAA6058166.1"/>
    <property type="molecule type" value="Genomic_DNA"/>
</dbReference>
<evidence type="ECO:0000256" key="2">
    <source>
        <dbReference type="ARBA" id="ARBA00005982"/>
    </source>
</evidence>
<dbReference type="Pfam" id="PF00854">
    <property type="entry name" value="PTR2"/>
    <property type="match status" value="1"/>
</dbReference>
<dbReference type="EMBL" id="CAIGXB010000001">
    <property type="protein sequence ID" value="CAC5775665.1"/>
    <property type="molecule type" value="Genomic_DNA"/>
</dbReference>
<dbReference type="EMBL" id="JAANDN010000093">
    <property type="protein sequence ID" value="NUY68998.1"/>
    <property type="molecule type" value="Genomic_DNA"/>
</dbReference>
<feature type="domain" description="Major facilitator superfamily (MFS) profile" evidence="10">
    <location>
        <begin position="1"/>
        <end position="212"/>
    </location>
</feature>
<evidence type="ECO:0000313" key="23">
    <source>
        <dbReference type="EMBL" id="CZQ52057.1"/>
    </source>
</evidence>
<keyword evidence="5 8" id="KW-0812">Transmembrane</keyword>
<accession>A0A0B4N8P6</accession>
<keyword evidence="7 9" id="KW-0472">Membrane</keyword>
<evidence type="ECO:0000313" key="49">
    <source>
        <dbReference type="Proteomes" id="UP000255091"/>
    </source>
</evidence>
<evidence type="ECO:0000256" key="7">
    <source>
        <dbReference type="ARBA" id="ARBA00023136"/>
    </source>
</evidence>
<evidence type="ECO:0000313" key="17">
    <source>
        <dbReference type="EMBL" id="CAA6335322.1"/>
    </source>
</evidence>
<dbReference type="EMBL" id="BDVT01000004">
    <property type="protein sequence ID" value="GBV20159.1"/>
    <property type="molecule type" value="Genomic_DNA"/>
</dbReference>
<feature type="transmembrane region" description="Helical" evidence="9">
    <location>
        <begin position="231"/>
        <end position="251"/>
    </location>
</feature>
<evidence type="ECO:0000313" key="28">
    <source>
        <dbReference type="EMBL" id="MUG51345.1"/>
    </source>
</evidence>
<dbReference type="EMBL" id="JAAFLG010000001">
    <property type="protein sequence ID" value="NDP55039.1"/>
    <property type="molecule type" value="Genomic_DNA"/>
</dbReference>
<feature type="transmembrane region" description="Helical" evidence="9">
    <location>
        <begin position="157"/>
        <end position="177"/>
    </location>
</feature>
<dbReference type="Proteomes" id="UP000507402">
    <property type="component" value="Unassembled WGS sequence"/>
</dbReference>
<feature type="transmembrane region" description="Helical" evidence="9">
    <location>
        <begin position="341"/>
        <end position="362"/>
    </location>
</feature>
<sequence length="501" mass="54828">MTQQNSHGNQIQDIPQTGFFGHPRGLGVLFFVEFWERFSYYGMRALLIFYMYFAVTDNGLGIDKTTAMSIMSVYGSLIYMTSIPGGWIADRITGTRGATLLGAVFIIIGHICLSLPFALIGLFTSMFFIIIGSGLMKPNISNIVGRLYPENDRRMDAGFVIFYMSVNMGALLSPIILQHFVNVKNFHGGFLIAAVGMALGLVWYVLFNRKNLGSVGMKPTNPLTPAEKKKYGLIIGSVVLAIVLIIVIGALTNSLSFNLVSNTVLVLGIALPIIYFTLIIRSKDVTDTERSRVKAFIPLFILGMVFWAIQEQGSNVLNIYGIEHSDMKLNLFGWKTNFGEAIFQSINPLFILLLAPIISLLWQKLGTKQPSLPVKFAIGTFLAGASYILIGIVGYASGSSNFSVNWVILSYIICVIGELCLSPTGNSAAVKLAPKAFNAQMMSIWYLTNASAQAINGTLVKLIEPLGQTNYFIFLGVVAIIVTTIVLAFSPLIIKAMKGIR</sequence>
<evidence type="ECO:0000313" key="54">
    <source>
        <dbReference type="Proteomes" id="UP000443506"/>
    </source>
</evidence>
<accession>A0A0D1JJ85</accession>
<evidence type="ECO:0000313" key="69">
    <source>
        <dbReference type="Proteomes" id="UP000561555"/>
    </source>
</evidence>
<reference evidence="28 59" key="9">
    <citation type="journal article" date="2019" name="Int. J. Infect. Dis.">
        <title>Characterization of a community-acquired methicillin-resistant sequence type 338 Staphylococcus aureus strain containing a staphylococcal cassette chromosome mec type VT.</title>
        <authorList>
            <person name="Chen Y."/>
            <person name="Hong J."/>
            <person name="Chen Y."/>
            <person name="Wang H."/>
            <person name="Yu Y."/>
            <person name="Qu T."/>
        </authorList>
    </citation>
    <scope>NUCLEOTIDE SEQUENCE [LARGE SCALE GENOMIC DNA]</scope>
    <source>
        <strain evidence="28 59">LJ05</strain>
    </source>
</reference>
<evidence type="ECO:0000313" key="68">
    <source>
        <dbReference type="Proteomes" id="UP000547874"/>
    </source>
</evidence>
<evidence type="ECO:0000256" key="8">
    <source>
        <dbReference type="RuleBase" id="RU003755"/>
    </source>
</evidence>
<reference evidence="42 56" key="5">
    <citation type="submission" date="2018-06" db="EMBL/GenBank/DDBJ databases">
        <title>Whole genome sequencing to identify and define MRSA outbreaks.</title>
        <authorList>
            <person name="Sullivan M.J."/>
            <person name="Altman D.R."/>
            <person name="Chacko K."/>
            <person name="Ciferri B."/>
            <person name="Webster E."/>
            <person name="Deikus G."/>
            <person name="Lewis M."/>
            <person name="Khan Z."/>
            <person name="Beckford C."/>
            <person name="Rendo A."/>
            <person name="Samaroo F."/>
            <person name="Sebra R."/>
            <person name="Karam-Howlin R."/>
            <person name="Southwick K."/>
            <person name="Adams E."/>
            <person name="Ying L."/>
            <person name="Kornblum J."/>
            <person name="Factor S."/>
            <person name="Danesh Yazdi M."/>
            <person name="Dingle T."/>
            <person name="Hamula C."/>
            <person name="Bashir A."/>
            <person name="Schadt E."/>
            <person name="Kasarskis A."/>
            <person name="Patel G."/>
            <person name="Wallach F."/>
            <person name="Gibbs K."/>
            <person name="Van Bakel H."/>
        </authorList>
    </citation>
    <scope>NUCLEOTIDE SEQUENCE [LARGE SCALE GENOMIC DNA]</scope>
    <source>
        <strain evidence="56">pt013</strain>
        <strain evidence="42">Pt013</strain>
    </source>
</reference>
<feature type="transmembrane region" description="Helical" evidence="9">
    <location>
        <begin position="402"/>
        <end position="421"/>
    </location>
</feature>
<evidence type="ECO:0000313" key="65">
    <source>
        <dbReference type="Proteomes" id="UP000507112"/>
    </source>
</evidence>
<dbReference type="Proteomes" id="UP000442696">
    <property type="component" value="Unassembled WGS sequence"/>
</dbReference>
<dbReference type="EMBL" id="CAIIGN010000008">
    <property type="protein sequence ID" value="CAC8248055.1"/>
    <property type="molecule type" value="Genomic_DNA"/>
</dbReference>
<evidence type="ECO:0000313" key="15">
    <source>
        <dbReference type="EMBL" id="CAA4675017.1"/>
    </source>
</evidence>
<dbReference type="Proteomes" id="UP000254116">
    <property type="component" value="Unassembled WGS sequence"/>
</dbReference>
<reference evidence="52 53" key="11">
    <citation type="submission" date="2019-12" db="EMBL/GenBank/DDBJ databases">
        <authorList>
            <consortium name="Pathogen Informatics"/>
        </authorList>
    </citation>
    <scope>NUCLEOTIDE SEQUENCE [LARGE SCALE GENOMIC DNA]</scope>
    <source>
        <strain evidence="23">1943STDY5698364</strain>
        <strain evidence="19 67">A13</strain>
        <strain evidence="20 65">MOS105</strain>
        <strain evidence="21 66">MOS114</strain>
        <strain evidence="22">NCTC13131</strain>
        <strain evidence="12 55">S040_N01_C01</strain>
        <strain evidence="13 53">S087_N01_C01</strain>
        <strain evidence="18 64">SG160</strain>
        <strain evidence="16 58">T012_N10_C04</strain>
        <strain evidence="14 52">T012_N16_C08</strain>
        <strain evidence="15 54">T065_N03_C06</strain>
        <strain evidence="17 57">T197_A02_C01</strain>
    </source>
</reference>
<dbReference type="SUPFAM" id="SSF103473">
    <property type="entry name" value="MFS general substrate transporter"/>
    <property type="match status" value="1"/>
</dbReference>
<evidence type="ECO:0000313" key="55">
    <source>
        <dbReference type="Proteomes" id="UP000443708"/>
    </source>
</evidence>
<dbReference type="OMA" id="YVLYAQM"/>
<dbReference type="PANTHER" id="PTHR23517:SF15">
    <property type="entry name" value="PROTON-DEPENDENT OLIGOPEPTIDE FAMILY TRANSPORT PROTEIN"/>
    <property type="match status" value="1"/>
</dbReference>
<evidence type="ECO:0000313" key="60">
    <source>
        <dbReference type="Proteomes" id="UP000466646"/>
    </source>
</evidence>
<evidence type="ECO:0000313" key="61">
    <source>
        <dbReference type="Proteomes" id="UP000473113"/>
    </source>
</evidence>
<reference evidence="35" key="10">
    <citation type="submission" date="2019-04" db="EMBL/GenBank/DDBJ databases">
        <title>Whole-genome sequencing of local methicillin-resistant S. aureus strain Lr2.</title>
        <authorList>
            <person name="Ullah N."/>
            <person name="Ali A."/>
        </authorList>
    </citation>
    <scope>NUCLEOTIDE SEQUENCE [LARGE SCALE GENOMIC DNA]</scope>
    <source>
        <strain evidence="35">Lr2</strain>
    </source>
</reference>
<dbReference type="KEGG" id="sams:NI36_03670"/>
<dbReference type="KEGG" id="saur:SABB_00777"/>
<evidence type="ECO:0000313" key="63">
    <source>
        <dbReference type="Proteomes" id="UP000502818"/>
    </source>
</evidence>
<evidence type="ECO:0000313" key="58">
    <source>
        <dbReference type="Proteomes" id="UP000459702"/>
    </source>
</evidence>
<evidence type="ECO:0000313" key="24">
    <source>
        <dbReference type="EMBL" id="GBV20159.1"/>
    </source>
</evidence>
<dbReference type="EMBL" id="JAIGOF010000001">
    <property type="protein sequence ID" value="MBX8593207.1"/>
    <property type="molecule type" value="Genomic_DNA"/>
</dbReference>
<evidence type="ECO:0000313" key="44">
    <source>
        <dbReference type="Proteomes" id="UP000217245"/>
    </source>
</evidence>
<dbReference type="EMBL" id="CP023391">
    <property type="protein sequence ID" value="ATC70840.1"/>
    <property type="molecule type" value="Genomic_DNA"/>
</dbReference>
<evidence type="ECO:0000313" key="14">
    <source>
        <dbReference type="EMBL" id="CAA4366298.1"/>
    </source>
</evidence>
<keyword evidence="6 9" id="KW-1133">Transmembrane helix</keyword>
<evidence type="ECO:0000313" key="35">
    <source>
        <dbReference type="EMBL" id="QCT56578.1"/>
    </source>
</evidence>
<evidence type="ECO:0000313" key="27">
    <source>
        <dbReference type="EMBL" id="MCE3362266.1"/>
    </source>
</evidence>
<dbReference type="EMBL" id="JXIG01000628">
    <property type="protein sequence ID" value="KIT96292.1"/>
    <property type="molecule type" value="Genomic_DNA"/>
</dbReference>
<dbReference type="GO" id="GO:0035443">
    <property type="term" value="P:tripeptide transmembrane transport"/>
    <property type="evidence" value="ECO:0007669"/>
    <property type="project" value="UniProtKB-ARBA"/>
</dbReference>
<dbReference type="EMBL" id="FJNR01000001">
    <property type="protein sequence ID" value="CZQ52057.1"/>
    <property type="molecule type" value="Genomic_DNA"/>
</dbReference>
<dbReference type="PROSITE" id="PS01023">
    <property type="entry name" value="PTR2_2"/>
    <property type="match status" value="1"/>
</dbReference>
<reference evidence="34 45" key="4">
    <citation type="submission" date="2017-11" db="EMBL/GenBank/DDBJ databases">
        <authorList>
            <person name="Founou R.C."/>
            <person name="Founou L."/>
            <person name="Allam M."/>
            <person name="Ismail A."/>
            <person name="Essack S.Y."/>
        </authorList>
    </citation>
    <scope>NUCLEOTIDE SEQUENCE [LARGE SCALE GENOMIC DNA]</scope>
    <source>
        <strain evidence="34 45">G703N2B1</strain>
    </source>
</reference>
<feature type="transmembrane region" description="Helical" evidence="9">
    <location>
        <begin position="292"/>
        <end position="309"/>
    </location>
</feature>
<proteinExistence type="inferred from homology"/>
<reference evidence="68 69" key="12">
    <citation type="journal article" date="2020" name="J. Antimicrob. Chemother.">
        <title>Detection of heterogeneous vancomycin intermediate resistance in MRSA isolates from Latin America.</title>
        <authorList>
            <person name="Castro B.E."/>
            <person name="Berrio M."/>
            <person name="Vargas M.L."/>
            <person name="Carvajal L.P."/>
            <person name="Millan L.V."/>
            <person name="Rios R."/>
            <person name="Hernandez A.K."/>
            <person name="Rincon S."/>
            <person name="Cubides P."/>
            <person name="Forero E."/>
            <person name="Dinh A."/>
            <person name="Seas C."/>
            <person name="Munita J.M."/>
            <person name="Arias C.A."/>
            <person name="Reyes J."/>
            <person name="Diaz L."/>
        </authorList>
    </citation>
    <scope>NUCLEOTIDE SEQUENCE [LARGE SCALE GENOMIC DNA]</scope>
    <source>
        <strain evidence="32 68">UE1097</strain>
        <strain evidence="33 69">UP89</strain>
    </source>
</reference>
<evidence type="ECO:0000313" key="59">
    <source>
        <dbReference type="Proteomes" id="UP000463077"/>
    </source>
</evidence>
<feature type="transmembrane region" description="Helical" evidence="9">
    <location>
        <begin position="257"/>
        <end position="280"/>
    </location>
</feature>
<evidence type="ECO:0000313" key="36">
    <source>
        <dbReference type="EMBL" id="QJR06904.1"/>
    </source>
</evidence>
<reference evidence="50" key="2">
    <citation type="submission" date="2017-08" db="EMBL/GenBank/DDBJ databases">
        <title>Protection against atopic dermatitis through acquisition of Staphylococcus quorum-sensing agr mutations in the skin.</title>
        <authorList>
            <person name="Nakamura Y."/>
            <person name="Takahashi H."/>
            <person name="Takaya A."/>
            <person name="Inoue Y."/>
            <person name="Katayama Y."/>
            <person name="Kusuya Y."/>
            <person name="Shoji T."/>
            <person name="Takada S."/>
            <person name="Nakagawa S."/>
            <person name="Oguma R."/>
            <person name="Ozawa N."/>
            <person name="Yamaide F."/>
            <person name="Suzuki S."/>
            <person name="Villaruz A."/>
            <person name="Otto M."/>
            <person name="Matsue H."/>
            <person name="Nunez G."/>
            <person name="Shimojo N."/>
        </authorList>
    </citation>
    <scope>NUCLEOTIDE SEQUENCE [LARGE SCALE GENOMIC DNA]</scope>
    <source>
        <strain evidence="50">M1K003</strain>
    </source>
</reference>
<gene>
    <name evidence="12" type="primary">yjdL</name>
    <name evidence="11" type="ORF">CNH36_04025</name>
    <name evidence="34" type="ORF">CV021_08985</name>
    <name evidence="42" type="ORF">DQU50_07265</name>
    <name evidence="26" type="ORF">E1948_01070</name>
    <name evidence="35" type="ORF">E1948_03705</name>
    <name evidence="37" type="ORF">EIH03_09835</name>
    <name evidence="23" type="ORF">ERS391062_00177</name>
    <name evidence="30" type="ORF">G0Z31_01335</name>
    <name evidence="31" type="ORF">G6Y24_04230</name>
    <name evidence="28" type="ORF">GAY54_02115</name>
    <name evidence="32" type="ORF">GQX37_05180</name>
    <name evidence="33" type="ORF">GQX52_10235</name>
    <name evidence="29" type="ORF">GZ130_00315</name>
    <name evidence="36" type="ORF">HH313_000726</name>
    <name evidence="27" type="ORF">LB359_07885</name>
    <name evidence="24" type="ORF">M1K003_1147</name>
    <name evidence="41" type="ORF">NCTC10702_01209</name>
    <name evidence="22" type="ORF">NCTC13131_00850</name>
    <name evidence="40" type="ORF">NCTC6133_00873</name>
    <name evidence="39" type="ORF">NCTC7972_01194</name>
    <name evidence="25" type="ORF">QU38_10680</name>
    <name evidence="13" type="ORF">SAMEA1029512_01211</name>
    <name evidence="12" type="ORF">SAMEA1029528_00637</name>
    <name evidence="38" type="ORF">SAMEA1466929_00661</name>
    <name evidence="14" type="ORF">SAMEA2078260_01042</name>
    <name evidence="16" type="ORF">SAMEA2078588_00780</name>
    <name evidence="17" type="ORF">SAMEA2080344_01016</name>
    <name evidence="15" type="ORF">SAMEA2081063_00620</name>
    <name evidence="18" type="ORF">SAMEA4008575_00370</name>
    <name evidence="19" type="ORF">SAMEA4552975_01093</name>
    <name evidence="20" type="ORF">SAMEA70146418_00750</name>
    <name evidence="21" type="ORF">SAMEA70153168_02180</name>
</gene>
<feature type="transmembrane region" description="Helical" evidence="9">
    <location>
        <begin position="189"/>
        <end position="207"/>
    </location>
</feature>
<dbReference type="EMBL" id="UHBY01000003">
    <property type="protein sequence ID" value="SUL33220.1"/>
    <property type="molecule type" value="Genomic_DNA"/>
</dbReference>
<evidence type="ECO:0000313" key="41">
    <source>
        <dbReference type="EMBL" id="SUL33220.1"/>
    </source>
</evidence>
<evidence type="ECO:0000313" key="52">
    <source>
        <dbReference type="Proteomes" id="UP000442696"/>
    </source>
</evidence>
<dbReference type="InterPro" id="IPR018456">
    <property type="entry name" value="PTR2_symporter_CS"/>
</dbReference>
<evidence type="ECO:0000313" key="51">
    <source>
        <dbReference type="Proteomes" id="UP000294017"/>
    </source>
</evidence>
<evidence type="ECO:0000313" key="29">
    <source>
        <dbReference type="EMBL" id="NDP55039.1"/>
    </source>
</evidence>
<dbReference type="GO" id="GO:0015333">
    <property type="term" value="F:peptide:proton symporter activity"/>
    <property type="evidence" value="ECO:0007669"/>
    <property type="project" value="UniProtKB-ARBA"/>
</dbReference>
<dbReference type="InterPro" id="IPR020846">
    <property type="entry name" value="MFS_dom"/>
</dbReference>
<dbReference type="EMBL" id="CP053070">
    <property type="protein sequence ID" value="QJR06904.1"/>
    <property type="molecule type" value="Genomic_DNA"/>
</dbReference>
<dbReference type="EMBL" id="QNXF01000003">
    <property type="protein sequence ID" value="TXL39333.1"/>
    <property type="molecule type" value="Genomic_DNA"/>
</dbReference>
<evidence type="ECO:0000313" key="42">
    <source>
        <dbReference type="EMBL" id="TXL39333.1"/>
    </source>
</evidence>
<dbReference type="RefSeq" id="WP_000193751.1">
    <property type="nucleotide sequence ID" value="NC_021670.1"/>
</dbReference>
<dbReference type="EMBL" id="CACTWD010000003">
    <property type="protein sequence ID" value="CAA4675017.1"/>
    <property type="molecule type" value="Genomic_DNA"/>
</dbReference>
<feature type="transmembrane region" description="Helical" evidence="9">
    <location>
        <begin position="38"/>
        <end position="55"/>
    </location>
</feature>
<reference evidence="24" key="7">
    <citation type="submission" date="2018-07" db="EMBL/GenBank/DDBJ databases">
        <title>Protection against atopic dermatitis through acquisition of Staphylococcus quorum-sensing agr mutations in the skin.</title>
        <authorList>
            <person name="Nakamura Y."/>
            <person name="Takahashi H."/>
            <person name="Takaya A."/>
            <person name="Inoue Y."/>
            <person name="Katayama Y."/>
            <person name="Kusuya Y."/>
            <person name="Shoji T."/>
            <person name="Takada S."/>
            <person name="Nakagawa S."/>
            <person name="Oguma R."/>
            <person name="Ozawa N."/>
            <person name="Yamaide F."/>
            <person name="Suzuki S."/>
            <person name="Villaruz A."/>
            <person name="Otto M."/>
            <person name="Matsue H."/>
            <person name="Nunez G."/>
            <person name="Shimojo N."/>
        </authorList>
    </citation>
    <scope>NUCLEOTIDE SEQUENCE</scope>
    <source>
        <strain evidence="24">M1K003</strain>
    </source>
</reference>
<dbReference type="Proteomes" id="UP000505390">
    <property type="component" value="Unassembled WGS sequence"/>
</dbReference>
<evidence type="ECO:0000256" key="6">
    <source>
        <dbReference type="ARBA" id="ARBA00022989"/>
    </source>
</evidence>
<evidence type="ECO:0000256" key="9">
    <source>
        <dbReference type="SAM" id="Phobius"/>
    </source>
</evidence>
<evidence type="ECO:0000313" key="47">
    <source>
        <dbReference type="Proteomes" id="UP000254116"/>
    </source>
</evidence>
<dbReference type="Proteomes" id="UP001200271">
    <property type="component" value="Unassembled WGS sequence"/>
</dbReference>
<evidence type="ECO:0000313" key="26">
    <source>
        <dbReference type="EMBL" id="MBX8593207.1"/>
    </source>
</evidence>
<dbReference type="EMBL" id="CACTPI010000002">
    <property type="protein sequence ID" value="CAA4088812.1"/>
    <property type="molecule type" value="Genomic_DNA"/>
</dbReference>
<dbReference type="Proteomes" id="UP000249918">
    <property type="component" value="Unassembled WGS sequence"/>
</dbReference>
<dbReference type="EMBL" id="JAALTR010000134">
    <property type="protein sequence ID" value="NGW66704.1"/>
    <property type="molecule type" value="Genomic_DNA"/>
</dbReference>
<evidence type="ECO:0000313" key="16">
    <source>
        <dbReference type="EMBL" id="CAA6058166.1"/>
    </source>
</evidence>
<evidence type="ECO:0000313" key="33">
    <source>
        <dbReference type="EMBL" id="NUY68998.1"/>
    </source>
</evidence>
<evidence type="ECO:0000256" key="5">
    <source>
        <dbReference type="ARBA" id="ARBA00022692"/>
    </source>
</evidence>
<name>A0A0B4N8P6_STAAU</name>
<dbReference type="EMBL" id="CAIIGD010000002">
    <property type="protein sequence ID" value="CAC8200818.1"/>
    <property type="molecule type" value="Genomic_DNA"/>
</dbReference>
<dbReference type="Proteomes" id="UP000459702">
    <property type="component" value="Unassembled WGS sequence"/>
</dbReference>
<evidence type="ECO:0000313" key="20">
    <source>
        <dbReference type="EMBL" id="CAC8200818.1"/>
    </source>
</evidence>
<evidence type="ECO:0000313" key="40">
    <source>
        <dbReference type="EMBL" id="SUK36272.1"/>
    </source>
</evidence>
<dbReference type="GO" id="GO:0005886">
    <property type="term" value="C:plasma membrane"/>
    <property type="evidence" value="ECO:0007669"/>
    <property type="project" value="UniProtKB-SubCell"/>
</dbReference>
<evidence type="ECO:0000313" key="53">
    <source>
        <dbReference type="Proteomes" id="UP000442782"/>
    </source>
</evidence>
<dbReference type="EMBL" id="CP038850">
    <property type="protein sequence ID" value="QCT56578.1"/>
    <property type="molecule type" value="Genomic_DNA"/>
</dbReference>
<dbReference type="EMBL" id="UHAP01000001">
    <property type="protein sequence ID" value="SUK36272.1"/>
    <property type="molecule type" value="Genomic_DNA"/>
</dbReference>
<evidence type="ECO:0000313" key="11">
    <source>
        <dbReference type="EMBL" id="ATC70840.1"/>
    </source>
</evidence>
<protein>
    <submittedName>
        <fullName evidence="12">Di/tripeptide permease YjdL</fullName>
    </submittedName>
    <submittedName>
        <fullName evidence="28 32">MFS transporter</fullName>
    </submittedName>
    <submittedName>
        <fullName evidence="24">POT family proton (H+)-dependent oligopeptide transporter</fullName>
    </submittedName>
    <submittedName>
        <fullName evidence="25">Peptide ABC transporter permease</fullName>
    </submittedName>
</protein>
<evidence type="ECO:0000313" key="46">
    <source>
        <dbReference type="Proteomes" id="UP000249918"/>
    </source>
</evidence>
<dbReference type="GO" id="GO:0071916">
    <property type="term" value="F:dipeptide transmembrane transporter activity"/>
    <property type="evidence" value="ECO:0007669"/>
    <property type="project" value="UniProtKB-ARBA"/>
</dbReference>
<dbReference type="EMBL" id="CACURZ010000004">
    <property type="protein sequence ID" value="CAA6335322.1"/>
    <property type="molecule type" value="Genomic_DNA"/>
</dbReference>
<reference evidence="27" key="19">
    <citation type="submission" date="2023-08" db="EMBL/GenBank/DDBJ databases">
        <authorList>
            <person name="Zhao H."/>
            <person name="Wang X."/>
        </authorList>
    </citation>
    <scope>NUCLEOTIDE SEQUENCE</scope>
    <source>
        <strain evidence="27">NC-4</strain>
    </source>
</reference>
<evidence type="ECO:0000313" key="21">
    <source>
        <dbReference type="EMBL" id="CAC8248055.1"/>
    </source>
</evidence>
<evidence type="ECO:0000313" key="25">
    <source>
        <dbReference type="EMBL" id="KIT96292.1"/>
    </source>
</evidence>
<dbReference type="Proteomes" id="UP000217245">
    <property type="component" value="Chromosome"/>
</dbReference>
<evidence type="ECO:0000313" key="43">
    <source>
        <dbReference type="Proteomes" id="UP000032274"/>
    </source>
</evidence>
<comment type="similarity">
    <text evidence="2 8">Belongs to the major facilitator superfamily. Proton-dependent oligopeptide transporter (POT/PTR) (TC 2.A.17) family.</text>
</comment>
<dbReference type="PANTHER" id="PTHR23517">
    <property type="entry name" value="RESISTANCE PROTEIN MDTM, PUTATIVE-RELATED-RELATED"/>
    <property type="match status" value="1"/>
</dbReference>
<dbReference type="EMBL" id="CACTOE010000007">
    <property type="protein sequence ID" value="CAA4113279.1"/>
    <property type="molecule type" value="Genomic_DNA"/>
</dbReference>
<evidence type="ECO:0000313" key="50">
    <source>
        <dbReference type="Proteomes" id="UP000265645"/>
    </source>
</evidence>
<dbReference type="EMBL" id="JAAJIY010000002">
    <property type="protein sequence ID" value="NGK20166.1"/>
    <property type="molecule type" value="Genomic_DNA"/>
</dbReference>
<dbReference type="EMBL" id="PGWZ01000386">
    <property type="protein sequence ID" value="PPJ74118.1"/>
    <property type="molecule type" value="Genomic_DNA"/>
</dbReference>
<evidence type="ECO:0000259" key="10">
    <source>
        <dbReference type="PROSITE" id="PS50850"/>
    </source>
</evidence>
<evidence type="ECO:0000313" key="62">
    <source>
        <dbReference type="Proteomes" id="UP000478431"/>
    </source>
</evidence>
<feature type="transmembrane region" description="Helical" evidence="9">
    <location>
        <begin position="442"/>
        <end position="459"/>
    </location>
</feature>
<dbReference type="CDD" id="cd17346">
    <property type="entry name" value="MFS_DtpA_like"/>
    <property type="match status" value="1"/>
</dbReference>
<reference evidence="36 63" key="16">
    <citation type="submission" date="2020-04" db="EMBL/GenBank/DDBJ databases">
        <authorList>
            <person name="Kim J.-M."/>
            <person name="Chung S.H."/>
            <person name="Kim I."/>
            <person name="Kim J.-S."/>
        </authorList>
    </citation>
    <scope>NUCLEOTIDE SEQUENCE [LARGE SCALE GENOMIC DNA]</scope>
    <source>
        <strain evidence="36">HL20709</strain>
    </source>
</reference>
<dbReference type="Gene3D" id="1.20.1250.20">
    <property type="entry name" value="MFS general substrate transporter like domains"/>
    <property type="match status" value="1"/>
</dbReference>
<dbReference type="EMBL" id="JAANEC010000052">
    <property type="protein sequence ID" value="NUY11938.1"/>
    <property type="molecule type" value="Genomic_DNA"/>
</dbReference>
<evidence type="ECO:0000313" key="45">
    <source>
        <dbReference type="Proteomes" id="UP000238775"/>
    </source>
</evidence>
<dbReference type="PROSITE" id="PS50850">
    <property type="entry name" value="MFS"/>
    <property type="match status" value="1"/>
</dbReference>
<dbReference type="EMBL" id="JAIUEN010000054">
    <property type="protein sequence ID" value="MCE3362266.1"/>
    <property type="molecule type" value="Genomic_DNA"/>
</dbReference>
<evidence type="ECO:0000313" key="48">
    <source>
        <dbReference type="Proteomes" id="UP000254224"/>
    </source>
</evidence>
<reference evidence="29 60" key="13">
    <citation type="submission" date="2020-01" db="EMBL/GenBank/DDBJ databases">
        <title>Analysis of Virulence and Antimicrobial Resistance Gene Carriage in Staphylococcus aureus Infections in Equids Using Whole Genome Sequencing.</title>
        <authorList>
            <person name="Little S.V."/>
            <person name="Hillhouse A.E."/>
            <person name="Cohen N.D."/>
            <person name="Lawhon S.D."/>
            <person name="Bryan L.K."/>
        </authorList>
    </citation>
    <scope>NUCLEOTIDE SEQUENCE [LARGE SCALE GENOMIC DNA]</scope>
    <source>
        <strain evidence="29 60">61-017</strain>
    </source>
</reference>
<dbReference type="Proteomes" id="UP000238775">
    <property type="component" value="Unassembled WGS sequence"/>
</dbReference>
<dbReference type="Proteomes" id="UP000502818">
    <property type="component" value="Chromosome"/>
</dbReference>
<evidence type="ECO:0000313" key="66">
    <source>
        <dbReference type="Proteomes" id="UP000507402"/>
    </source>
</evidence>
<dbReference type="InterPro" id="IPR050171">
    <property type="entry name" value="MFS_Transporters"/>
</dbReference>
<keyword evidence="3 8" id="KW-0813">Transport</keyword>
<organism evidence="32 68">
    <name type="scientific">Staphylococcus aureus</name>
    <dbReference type="NCBI Taxonomy" id="1280"/>
    <lineage>
        <taxon>Bacteria</taxon>
        <taxon>Bacillati</taxon>
        <taxon>Bacillota</taxon>
        <taxon>Bacilli</taxon>
        <taxon>Bacillales</taxon>
        <taxon>Staphylococcaceae</taxon>
        <taxon>Staphylococcus</taxon>
    </lineage>
</organism>
<dbReference type="Proteomes" id="UP000561555">
    <property type="component" value="Unassembled WGS sequence"/>
</dbReference>
<dbReference type="Proteomes" id="UP000451682">
    <property type="component" value="Unassembled WGS sequence"/>
</dbReference>
<dbReference type="EMBL" id="UDJK01000002">
    <property type="protein sequence ID" value="SRC22353.1"/>
    <property type="molecule type" value="Genomic_DNA"/>
</dbReference>
<evidence type="ECO:0000256" key="1">
    <source>
        <dbReference type="ARBA" id="ARBA00004651"/>
    </source>
</evidence>
<dbReference type="Proteomes" id="UP000254224">
    <property type="component" value="Unassembled WGS sequence"/>
</dbReference>
<keyword evidence="4" id="KW-1003">Cell membrane</keyword>
<evidence type="ECO:0000313" key="30">
    <source>
        <dbReference type="EMBL" id="NGK20166.1"/>
    </source>
</evidence>
<feature type="transmembrane region" description="Helical" evidence="9">
    <location>
        <begin position="103"/>
        <end position="136"/>
    </location>
</feature>
<dbReference type="InterPro" id="IPR036259">
    <property type="entry name" value="MFS_trans_sf"/>
</dbReference>
<evidence type="ECO:0000313" key="12">
    <source>
        <dbReference type="EMBL" id="CAA4088812.1"/>
    </source>
</evidence>
<dbReference type="EMBL" id="WFHO01000005">
    <property type="protein sequence ID" value="MUG51345.1"/>
    <property type="molecule type" value="Genomic_DNA"/>
</dbReference>
<dbReference type="Proteomes" id="UP000443506">
    <property type="component" value="Unassembled WGS sequence"/>
</dbReference>
<dbReference type="Proteomes" id="UP000294017">
    <property type="component" value="Unassembled WGS sequence"/>
</dbReference>
<reference evidence="26" key="18">
    <citation type="submission" date="2021-08" db="EMBL/GenBank/DDBJ databases">
        <title>Whole-genome sequencing of local methicillin-resistant S. aureus strain Lr2.</title>
        <authorList>
            <person name="Ali A."/>
            <person name="Ullah N."/>
        </authorList>
    </citation>
    <scope>NUCLEOTIDE SEQUENCE</scope>
    <source>
        <strain evidence="26">Lr2</strain>
    </source>
</reference>
<dbReference type="Proteomes" id="UP000265645">
    <property type="component" value="Unassembled WGS sequence"/>
</dbReference>
<evidence type="ECO:0000313" key="38">
    <source>
        <dbReference type="EMBL" id="SRC22353.1"/>
    </source>
</evidence>
<evidence type="ECO:0000256" key="4">
    <source>
        <dbReference type="ARBA" id="ARBA00022475"/>
    </source>
</evidence>
<feature type="transmembrane region" description="Helical" evidence="9">
    <location>
        <begin position="67"/>
        <end position="88"/>
    </location>
</feature>
<dbReference type="Proteomes" id="UP000251686">
    <property type="component" value="Unassembled WGS sequence"/>
</dbReference>
<dbReference type="Proteomes" id="UP000507485">
    <property type="component" value="Unassembled WGS sequence"/>
</dbReference>
<dbReference type="EMBL" id="CAIHOM010000001">
    <property type="protein sequence ID" value="CAC6995561.1"/>
    <property type="molecule type" value="Genomic_DNA"/>
</dbReference>
<reference evidence="37 51" key="8">
    <citation type="submission" date="2018-11" db="EMBL/GenBank/DDBJ databases">
        <title>Genomic profiling of Staphylococcus species from a Poultry farm system in KwaZulu-Natal, South Africa.</title>
        <authorList>
            <person name="Amoako D.G."/>
            <person name="Somboro A.M."/>
            <person name="Abia A.L.K."/>
            <person name="Bester L.A."/>
            <person name="Essack S.Y."/>
        </authorList>
    </citation>
    <scope>NUCLEOTIDE SEQUENCE [LARGE SCALE GENOMIC DNA]</scope>
    <source>
        <strain evidence="37 51">SA12</strain>
    </source>
</reference>
<evidence type="ECO:0000313" key="19">
    <source>
        <dbReference type="EMBL" id="CAC6995561.1"/>
    </source>
</evidence>
<dbReference type="Proteomes" id="UP000507112">
    <property type="component" value="Unassembled WGS sequence"/>
</dbReference>
<evidence type="ECO:0000313" key="37">
    <source>
        <dbReference type="EMBL" id="RZI06594.1"/>
    </source>
</evidence>
<dbReference type="FunFam" id="1.20.1250.20:FF:000017">
    <property type="entry name" value="Dipeptide and tripeptide permease A"/>
    <property type="match status" value="1"/>
</dbReference>
<evidence type="ECO:0000313" key="34">
    <source>
        <dbReference type="EMBL" id="PPJ74118.1"/>
    </source>
</evidence>
<dbReference type="Proteomes" id="UP000459586">
    <property type="component" value="Unassembled WGS sequence"/>
</dbReference>
<dbReference type="Proteomes" id="UP000478431">
    <property type="component" value="Unassembled WGS sequence"/>
</dbReference>
<dbReference type="Proteomes" id="UP000463077">
    <property type="component" value="Unassembled WGS sequence"/>
</dbReference>
<dbReference type="EMBL" id="UHAI01000002">
    <property type="protein sequence ID" value="SUK17405.1"/>
    <property type="molecule type" value="Genomic_DNA"/>
</dbReference>